<reference evidence="1" key="1">
    <citation type="journal article" date="2014" name="Genome Announc.">
        <title>Draft Genome Sequences of Three Alkaliphilic Bacillus Strains, Bacillus wakoensis JCM 9140T, Bacillus akibai JCM 9157T, and Bacillus hemicellulosilyticus JCM 9152T.</title>
        <authorList>
            <person name="Yuki M."/>
            <person name="Oshima K."/>
            <person name="Suda W."/>
            <person name="Oshida Y."/>
            <person name="Kitamura K."/>
            <person name="Iida T."/>
            <person name="Hattori M."/>
            <person name="Ohkuma M."/>
        </authorList>
    </citation>
    <scope>NUCLEOTIDE SEQUENCE [LARGE SCALE GENOMIC DNA]</scope>
    <source>
        <strain evidence="1">JCM 9140</strain>
    </source>
</reference>
<accession>W4PZT1</accession>
<protein>
    <submittedName>
        <fullName evidence="1">Uncharacterized protein</fullName>
    </submittedName>
</protein>
<evidence type="ECO:0000313" key="2">
    <source>
        <dbReference type="Proteomes" id="UP000018890"/>
    </source>
</evidence>
<comment type="caution">
    <text evidence="1">The sequence shown here is derived from an EMBL/GenBank/DDBJ whole genome shotgun (WGS) entry which is preliminary data.</text>
</comment>
<keyword evidence="2" id="KW-1185">Reference proteome</keyword>
<dbReference type="AlphaFoldDB" id="W4PZT1"/>
<gene>
    <name evidence="1" type="ORF">JCM9140_909</name>
</gene>
<dbReference type="STRING" id="1236970.JCM9140_909"/>
<proteinExistence type="predicted"/>
<sequence>MADYAYLLTPKGLLKLDEIPKGYGLLEIDEFDSITVIKNPSRNQTPKLSLDTFIKRTGRAATNAVLFQELSKETKDKTGGAFSRGATIQLISATCPSCKKRKKYLIQIDQKEVLCEGRGCKTEIPLSKARTHIITSYNKNFVKKINKLMENE</sequence>
<dbReference type="Proteomes" id="UP000018890">
    <property type="component" value="Unassembled WGS sequence"/>
</dbReference>
<evidence type="ECO:0000313" key="1">
    <source>
        <dbReference type="EMBL" id="GAE24943.1"/>
    </source>
</evidence>
<organism evidence="1 2">
    <name type="scientific">Halalkalibacter wakoensis JCM 9140</name>
    <dbReference type="NCBI Taxonomy" id="1236970"/>
    <lineage>
        <taxon>Bacteria</taxon>
        <taxon>Bacillati</taxon>
        <taxon>Bacillota</taxon>
        <taxon>Bacilli</taxon>
        <taxon>Bacillales</taxon>
        <taxon>Bacillaceae</taxon>
        <taxon>Halalkalibacter</taxon>
    </lineage>
</organism>
<name>W4PZT1_9BACI</name>
<dbReference type="EMBL" id="BAUT01000005">
    <property type="protein sequence ID" value="GAE24943.1"/>
    <property type="molecule type" value="Genomic_DNA"/>
</dbReference>